<organism evidence="13 14">
    <name type="scientific">Tothia fuscella</name>
    <dbReference type="NCBI Taxonomy" id="1048955"/>
    <lineage>
        <taxon>Eukaryota</taxon>
        <taxon>Fungi</taxon>
        <taxon>Dikarya</taxon>
        <taxon>Ascomycota</taxon>
        <taxon>Pezizomycotina</taxon>
        <taxon>Dothideomycetes</taxon>
        <taxon>Pleosporomycetidae</taxon>
        <taxon>Venturiales</taxon>
        <taxon>Cylindrosympodiaceae</taxon>
        <taxon>Tothia</taxon>
    </lineage>
</organism>
<comment type="similarity">
    <text evidence="2 12">Belongs to the UQCR10/QCR9 family.</text>
</comment>
<evidence type="ECO:0000256" key="12">
    <source>
        <dbReference type="RuleBase" id="RU368056"/>
    </source>
</evidence>
<dbReference type="GO" id="GO:0006122">
    <property type="term" value="P:mitochondrial electron transport, ubiquinol to cytochrome c"/>
    <property type="evidence" value="ECO:0007669"/>
    <property type="project" value="UniProtKB-UniRule"/>
</dbReference>
<proteinExistence type="inferred from homology"/>
<comment type="subcellular location">
    <subcellularLocation>
        <location evidence="1 12">Mitochondrion inner membrane</location>
        <topology evidence="1 12">Single-pass membrane protein</topology>
    </subcellularLocation>
</comment>
<comment type="function">
    <text evidence="12">Component of the ubiquinol-cytochrome c oxidoreductase, a multisubunit transmembrane complex that is part of the mitochondrial electron transport chain which drives oxidative phosphorylation. The complex plays an important role in the uptake of multiple carbon sources present in different host niches.</text>
</comment>
<dbReference type="GO" id="GO:0005743">
    <property type="term" value="C:mitochondrial inner membrane"/>
    <property type="evidence" value="ECO:0007669"/>
    <property type="project" value="UniProtKB-SubCell"/>
</dbReference>
<gene>
    <name evidence="13" type="ORF">EJ08DRAFT_703360</name>
</gene>
<dbReference type="SUPFAM" id="SSF81514">
    <property type="entry name" value="Subunit X (non-heme 7 kDa protein) of cytochrome bc1 complex (Ubiquinol-cytochrome c reductase)"/>
    <property type="match status" value="1"/>
</dbReference>
<sequence>MAGLSSGIYNTFFRSNFIMLSTVFAGAFGVQMAFDTASTKVWDQVNAGRQWKDIKAQYVQAAEEEDDE</sequence>
<keyword evidence="6 12" id="KW-0999">Mitochondrion inner membrane</keyword>
<evidence type="ECO:0000256" key="9">
    <source>
        <dbReference type="ARBA" id="ARBA00023128"/>
    </source>
</evidence>
<reference evidence="13" key="1">
    <citation type="journal article" date="2020" name="Stud. Mycol.">
        <title>101 Dothideomycetes genomes: a test case for predicting lifestyles and emergence of pathogens.</title>
        <authorList>
            <person name="Haridas S."/>
            <person name="Albert R."/>
            <person name="Binder M."/>
            <person name="Bloem J."/>
            <person name="Labutti K."/>
            <person name="Salamov A."/>
            <person name="Andreopoulos B."/>
            <person name="Baker S."/>
            <person name="Barry K."/>
            <person name="Bills G."/>
            <person name="Bluhm B."/>
            <person name="Cannon C."/>
            <person name="Castanera R."/>
            <person name="Culley D."/>
            <person name="Daum C."/>
            <person name="Ezra D."/>
            <person name="Gonzalez J."/>
            <person name="Henrissat B."/>
            <person name="Kuo A."/>
            <person name="Liang C."/>
            <person name="Lipzen A."/>
            <person name="Lutzoni F."/>
            <person name="Magnuson J."/>
            <person name="Mondo S."/>
            <person name="Nolan M."/>
            <person name="Ohm R."/>
            <person name="Pangilinan J."/>
            <person name="Park H.-J."/>
            <person name="Ramirez L."/>
            <person name="Alfaro M."/>
            <person name="Sun H."/>
            <person name="Tritt A."/>
            <person name="Yoshinaga Y."/>
            <person name="Zwiers L.-H."/>
            <person name="Turgeon B."/>
            <person name="Goodwin S."/>
            <person name="Spatafora J."/>
            <person name="Crous P."/>
            <person name="Grigoriev I."/>
        </authorList>
    </citation>
    <scope>NUCLEOTIDE SEQUENCE</scope>
    <source>
        <strain evidence="13">CBS 130266</strain>
    </source>
</reference>
<evidence type="ECO:0000256" key="11">
    <source>
        <dbReference type="ARBA" id="ARBA00044247"/>
    </source>
</evidence>
<dbReference type="AlphaFoldDB" id="A0A9P4TSV5"/>
<keyword evidence="14" id="KW-1185">Reference proteome</keyword>
<evidence type="ECO:0000256" key="2">
    <source>
        <dbReference type="ARBA" id="ARBA00007856"/>
    </source>
</evidence>
<comment type="caution">
    <text evidence="13">The sequence shown here is derived from an EMBL/GenBank/DDBJ whole genome shotgun (WGS) entry which is preliminary data.</text>
</comment>
<evidence type="ECO:0000256" key="5">
    <source>
        <dbReference type="ARBA" id="ARBA00022692"/>
    </source>
</evidence>
<dbReference type="EMBL" id="MU007137">
    <property type="protein sequence ID" value="KAF2417646.1"/>
    <property type="molecule type" value="Genomic_DNA"/>
</dbReference>
<evidence type="ECO:0000313" key="14">
    <source>
        <dbReference type="Proteomes" id="UP000800235"/>
    </source>
</evidence>
<evidence type="ECO:0000256" key="10">
    <source>
        <dbReference type="ARBA" id="ARBA00023136"/>
    </source>
</evidence>
<dbReference type="GO" id="GO:0045275">
    <property type="term" value="C:respiratory chain complex III"/>
    <property type="evidence" value="ECO:0007669"/>
    <property type="project" value="UniProtKB-UniRule"/>
</dbReference>
<evidence type="ECO:0000256" key="1">
    <source>
        <dbReference type="ARBA" id="ARBA00004434"/>
    </source>
</evidence>
<dbReference type="PANTHER" id="PTHR12980">
    <property type="entry name" value="UBIQUINOL-CYTOCHROME C REDUCTASE COMPLEX, SUBUNIT X"/>
    <property type="match status" value="1"/>
</dbReference>
<keyword evidence="7 12" id="KW-0249">Electron transport</keyword>
<evidence type="ECO:0000256" key="3">
    <source>
        <dbReference type="ARBA" id="ARBA00022448"/>
    </source>
</evidence>
<name>A0A9P4TSV5_9PEZI</name>
<protein>
    <recommendedName>
        <fullName evidence="11 12">Complex III subunit 9</fullName>
    </recommendedName>
</protein>
<dbReference type="Proteomes" id="UP000800235">
    <property type="component" value="Unassembled WGS sequence"/>
</dbReference>
<accession>A0A9P4TSV5</accession>
<comment type="subunit">
    <text evidence="12">Component of the ubiquinol-cytochrome c oxidoreductase (cytochrome b-c1 complex, complex III, CIII), a multisubunit enzyme composed of 3 respiratory subunits cytochrome b, cytochrome c1 and Rieske protein, 2 core protein subunits, and additional low-molecular weight protein subunits.</text>
</comment>
<dbReference type="Pfam" id="PF05365">
    <property type="entry name" value="UCR_UQCRX_QCR9"/>
    <property type="match status" value="1"/>
</dbReference>
<dbReference type="InterPro" id="IPR008027">
    <property type="entry name" value="QCR9"/>
</dbReference>
<dbReference type="PANTHER" id="PTHR12980:SF0">
    <property type="entry name" value="CYTOCHROME B-C1 COMPLEX SUBUNIT 9"/>
    <property type="match status" value="1"/>
</dbReference>
<dbReference type="FunFam" id="1.20.5.260:FF:000001">
    <property type="entry name" value="Cytochrome b-c1 complex subunit 9"/>
    <property type="match status" value="1"/>
</dbReference>
<evidence type="ECO:0000256" key="7">
    <source>
        <dbReference type="ARBA" id="ARBA00022982"/>
    </source>
</evidence>
<keyword evidence="10 12" id="KW-0472">Membrane</keyword>
<keyword evidence="5 12" id="KW-0812">Transmembrane</keyword>
<evidence type="ECO:0000256" key="6">
    <source>
        <dbReference type="ARBA" id="ARBA00022792"/>
    </source>
</evidence>
<dbReference type="Gene3D" id="1.20.5.260">
    <property type="entry name" value="Cytochrome b-c1 complex subunit 9"/>
    <property type="match status" value="1"/>
</dbReference>
<keyword evidence="8 12" id="KW-1133">Transmembrane helix</keyword>
<evidence type="ECO:0000256" key="8">
    <source>
        <dbReference type="ARBA" id="ARBA00022989"/>
    </source>
</evidence>
<dbReference type="InterPro" id="IPR036656">
    <property type="entry name" value="QCR9_sf"/>
</dbReference>
<keyword evidence="9 12" id="KW-0496">Mitochondrion</keyword>
<keyword evidence="4 12" id="KW-0679">Respiratory chain</keyword>
<keyword evidence="3 12" id="KW-0813">Transport</keyword>
<dbReference type="OrthoDB" id="44067at2759"/>
<evidence type="ECO:0000313" key="13">
    <source>
        <dbReference type="EMBL" id="KAF2417646.1"/>
    </source>
</evidence>
<evidence type="ECO:0000256" key="4">
    <source>
        <dbReference type="ARBA" id="ARBA00022660"/>
    </source>
</evidence>
<feature type="transmembrane region" description="Helical" evidence="12">
    <location>
        <begin position="12"/>
        <end position="34"/>
    </location>
</feature>